<dbReference type="Proteomes" id="UP000237983">
    <property type="component" value="Unassembled WGS sequence"/>
</dbReference>
<dbReference type="Pfam" id="PF01370">
    <property type="entry name" value="Epimerase"/>
    <property type="match status" value="1"/>
</dbReference>
<proteinExistence type="predicted"/>
<evidence type="ECO:0000259" key="1">
    <source>
        <dbReference type="Pfam" id="PF01370"/>
    </source>
</evidence>
<evidence type="ECO:0000313" key="3">
    <source>
        <dbReference type="Proteomes" id="UP000237983"/>
    </source>
</evidence>
<reference evidence="2 3" key="1">
    <citation type="submission" date="2018-03" db="EMBL/GenBank/DDBJ databases">
        <title>Genomic Encyclopedia of Type Strains, Phase III (KMG-III): the genomes of soil and plant-associated and newly described type strains.</title>
        <authorList>
            <person name="Whitman W."/>
        </authorList>
    </citation>
    <scope>NUCLEOTIDE SEQUENCE [LARGE SCALE GENOMIC DNA]</scope>
    <source>
        <strain evidence="2 3">CGMCC 1.12484</strain>
    </source>
</reference>
<evidence type="ECO:0000313" key="2">
    <source>
        <dbReference type="EMBL" id="PRY68906.1"/>
    </source>
</evidence>
<accession>A0A2T0VFF7</accession>
<keyword evidence="3" id="KW-1185">Reference proteome</keyword>
<dbReference type="EMBL" id="PVTL01000003">
    <property type="protein sequence ID" value="PRY68906.1"/>
    <property type="molecule type" value="Genomic_DNA"/>
</dbReference>
<name>A0A2T0VFF7_9MICO</name>
<dbReference type="InterPro" id="IPR001509">
    <property type="entry name" value="Epimerase_deHydtase"/>
</dbReference>
<dbReference type="AlphaFoldDB" id="A0A2T0VFF7"/>
<gene>
    <name evidence="2" type="ORF">B0I08_103111</name>
</gene>
<protein>
    <submittedName>
        <fullName evidence="2">NAD-dependent epimerase/dehydratase family protein</fullName>
    </submittedName>
</protein>
<dbReference type="SUPFAM" id="SSF51735">
    <property type="entry name" value="NAD(P)-binding Rossmann-fold domains"/>
    <property type="match status" value="1"/>
</dbReference>
<dbReference type="InterPro" id="IPR036291">
    <property type="entry name" value="NAD(P)-bd_dom_sf"/>
</dbReference>
<sequence length="261" mass="29134">MSEVGRTALVGYSGFVGGNLLRSRNFDLLVRSTNTDELRGQHFSRVVFSAAKAEKWRANKEPAADLAHIEQLEAVLSSFTTDELVIISTVDVYSDPRSVDESTLPHTDSLHPYGLHRLQLEQFARLRHAATSIVRLPALFGPGIKKNVIYDLMHDNNLDQIHHAGSFQYYNLERLSDDLDRIVEAKLPLVNITTAPLLTSEIAARCFGREFFNAPTGVTPGSYDVHTQFAEVLGGTGPYSYGRDDVLRELSAFVQKERRDS</sequence>
<organism evidence="2 3">
    <name type="scientific">Glaciihabitans tibetensis</name>
    <dbReference type="NCBI Taxonomy" id="1266600"/>
    <lineage>
        <taxon>Bacteria</taxon>
        <taxon>Bacillati</taxon>
        <taxon>Actinomycetota</taxon>
        <taxon>Actinomycetes</taxon>
        <taxon>Micrococcales</taxon>
        <taxon>Microbacteriaceae</taxon>
        <taxon>Glaciihabitans</taxon>
    </lineage>
</organism>
<comment type="caution">
    <text evidence="2">The sequence shown here is derived from an EMBL/GenBank/DDBJ whole genome shotgun (WGS) entry which is preliminary data.</text>
</comment>
<dbReference type="Gene3D" id="3.40.50.720">
    <property type="entry name" value="NAD(P)-binding Rossmann-like Domain"/>
    <property type="match status" value="1"/>
</dbReference>
<feature type="domain" description="NAD-dependent epimerase/dehydratase" evidence="1">
    <location>
        <begin position="26"/>
        <end position="147"/>
    </location>
</feature>